<evidence type="ECO:0000313" key="1">
    <source>
        <dbReference type="EnsemblPlants" id="Kaladp1317s0003.1.v1.1"/>
    </source>
</evidence>
<sequence>MFTKTQRILYHFHIYQLLRDPKKHKYITSVCLFHWLQQIFLIHISHVAQATPDRKSLTADEDSLIAPNLNTSHPSVIRTFSFLLYNNELATTALLEFSYREPTMAACDSRERRDRTSVNVVNRLSERIRKKLLASVLVD</sequence>
<dbReference type="EnsemblPlants" id="Kaladp1317s0003.1.v1.1">
    <property type="protein sequence ID" value="Kaladp1317s0003.1.v1.1"/>
    <property type="gene ID" value="Kaladp1317s0003.v1.1"/>
</dbReference>
<dbReference type="AlphaFoldDB" id="A0A7N0VLE1"/>
<name>A0A7N0VLE1_KALFE</name>
<keyword evidence="2" id="KW-1185">Reference proteome</keyword>
<organism evidence="1 2">
    <name type="scientific">Kalanchoe fedtschenkoi</name>
    <name type="common">Lavender scallops</name>
    <name type="synonym">South American air plant</name>
    <dbReference type="NCBI Taxonomy" id="63787"/>
    <lineage>
        <taxon>Eukaryota</taxon>
        <taxon>Viridiplantae</taxon>
        <taxon>Streptophyta</taxon>
        <taxon>Embryophyta</taxon>
        <taxon>Tracheophyta</taxon>
        <taxon>Spermatophyta</taxon>
        <taxon>Magnoliopsida</taxon>
        <taxon>eudicotyledons</taxon>
        <taxon>Gunneridae</taxon>
        <taxon>Pentapetalae</taxon>
        <taxon>Saxifragales</taxon>
        <taxon>Crassulaceae</taxon>
        <taxon>Kalanchoe</taxon>
    </lineage>
</organism>
<accession>A0A7N0VLE1</accession>
<reference evidence="1" key="1">
    <citation type="submission" date="2021-01" db="UniProtKB">
        <authorList>
            <consortium name="EnsemblPlants"/>
        </authorList>
    </citation>
    <scope>IDENTIFICATION</scope>
</reference>
<dbReference type="Gramene" id="Kaladp1317s0003.1.v1.1">
    <property type="protein sequence ID" value="Kaladp1317s0003.1.v1.1"/>
    <property type="gene ID" value="Kaladp1317s0003.v1.1"/>
</dbReference>
<proteinExistence type="predicted"/>
<dbReference type="Proteomes" id="UP000594263">
    <property type="component" value="Unplaced"/>
</dbReference>
<evidence type="ECO:0000313" key="2">
    <source>
        <dbReference type="Proteomes" id="UP000594263"/>
    </source>
</evidence>
<protein>
    <submittedName>
        <fullName evidence="1">Uncharacterized protein</fullName>
    </submittedName>
</protein>